<evidence type="ECO:0000313" key="5">
    <source>
        <dbReference type="Proteomes" id="UP000537130"/>
    </source>
</evidence>
<dbReference type="RefSeq" id="WP_183411204.1">
    <property type="nucleotide sequence ID" value="NZ_JACHWY010000003.1"/>
</dbReference>
<comment type="caution">
    <text evidence="4">The sequence shown here is derived from an EMBL/GenBank/DDBJ whole genome shotgun (WGS) entry which is preliminary data.</text>
</comment>
<dbReference type="InterPro" id="IPR050570">
    <property type="entry name" value="Cell_wall_metabolism_enzyme"/>
</dbReference>
<dbReference type="InterPro" id="IPR011055">
    <property type="entry name" value="Dup_hybrid_motif"/>
</dbReference>
<evidence type="ECO:0000313" key="4">
    <source>
        <dbReference type="EMBL" id="MBB3048421.1"/>
    </source>
</evidence>
<dbReference type="PANTHER" id="PTHR21666:SF270">
    <property type="entry name" value="MUREIN HYDROLASE ACTIVATOR ENVC"/>
    <property type="match status" value="1"/>
</dbReference>
<evidence type="ECO:0000259" key="3">
    <source>
        <dbReference type="Pfam" id="PF01551"/>
    </source>
</evidence>
<dbReference type="InterPro" id="IPR016047">
    <property type="entry name" value="M23ase_b-sheet_dom"/>
</dbReference>
<dbReference type="Gene3D" id="6.10.250.3150">
    <property type="match status" value="1"/>
</dbReference>
<dbReference type="EMBL" id="JACHWY010000003">
    <property type="protein sequence ID" value="MBB3048421.1"/>
    <property type="molecule type" value="Genomic_DNA"/>
</dbReference>
<gene>
    <name evidence="4" type="ORF">FHR99_002695</name>
</gene>
<keyword evidence="1" id="KW-0175">Coiled coil</keyword>
<proteinExistence type="predicted"/>
<accession>A0A7W4Z7Z4</accession>
<feature type="chain" id="PRO_5031171362" evidence="2">
    <location>
        <begin position="22"/>
        <end position="378"/>
    </location>
</feature>
<evidence type="ECO:0000256" key="2">
    <source>
        <dbReference type="SAM" id="SignalP"/>
    </source>
</evidence>
<keyword evidence="5" id="KW-1185">Reference proteome</keyword>
<dbReference type="GO" id="GO:0004222">
    <property type="term" value="F:metalloendopeptidase activity"/>
    <property type="evidence" value="ECO:0007669"/>
    <property type="project" value="TreeGrafter"/>
</dbReference>
<dbReference type="Pfam" id="PF01551">
    <property type="entry name" value="Peptidase_M23"/>
    <property type="match status" value="1"/>
</dbReference>
<name>A0A7W4Z7Z4_9GAMM</name>
<reference evidence="4 5" key="1">
    <citation type="submission" date="2020-08" db="EMBL/GenBank/DDBJ databases">
        <title>Genomic Encyclopedia of Type Strains, Phase III (KMG-III): the genomes of soil and plant-associated and newly described type strains.</title>
        <authorList>
            <person name="Whitman W."/>
        </authorList>
    </citation>
    <scope>NUCLEOTIDE SEQUENCE [LARGE SCALE GENOMIC DNA]</scope>
    <source>
        <strain evidence="4 5">CECT 8654</strain>
    </source>
</reference>
<dbReference type="PANTHER" id="PTHR21666">
    <property type="entry name" value="PEPTIDASE-RELATED"/>
    <property type="match status" value="1"/>
</dbReference>
<organism evidence="4 5">
    <name type="scientific">Litorivivens lipolytica</name>
    <dbReference type="NCBI Taxonomy" id="1524264"/>
    <lineage>
        <taxon>Bacteria</taxon>
        <taxon>Pseudomonadati</taxon>
        <taxon>Pseudomonadota</taxon>
        <taxon>Gammaproteobacteria</taxon>
        <taxon>Litorivivens</taxon>
    </lineage>
</organism>
<dbReference type="AlphaFoldDB" id="A0A7W4Z7Z4"/>
<dbReference type="CDD" id="cd12797">
    <property type="entry name" value="M23_peptidase"/>
    <property type="match status" value="1"/>
</dbReference>
<dbReference type="FunFam" id="2.70.70.10:FF:000003">
    <property type="entry name" value="Murein hydrolase activator EnvC"/>
    <property type="match status" value="1"/>
</dbReference>
<dbReference type="Proteomes" id="UP000537130">
    <property type="component" value="Unassembled WGS sequence"/>
</dbReference>
<sequence length="378" mass="42754">MLARRLVLILLIAFGGQSATLADADKREQLKNLKSRIASVQRELNSQREKRSSEQKALRTIETRLGELQRQLRNTQNDLDRQQRKLDELATRKRSLNRQREQQEKLIEQQILAAYQLGQEKKLKMLLNQESPDTLSRALVYYDYFNRARAEEIESYRSTIEEISAIEPAIQKETEALEASKEQLSAQRNELAAKQRERAATLAALDAQISTRDQKLNAMRAEQDDLLKLLQAIEEEVANISLPDSYSPFHTRKGKMAWPASGKQLHRFGSRRDGSSLNWNGVVIGSTKGSPVRAIHHGRVVFSDWLRGAGLLIIVDHGGGYMSLYGHNESLLFDTGDWVKAGETIATVGNSGGRSEASLYFEIRKNGRPTNPSQWCRG</sequence>
<feature type="coiled-coil region" evidence="1">
    <location>
        <begin position="170"/>
        <end position="236"/>
    </location>
</feature>
<dbReference type="Gene3D" id="2.70.70.10">
    <property type="entry name" value="Glucose Permease (Domain IIA)"/>
    <property type="match status" value="1"/>
</dbReference>
<feature type="signal peptide" evidence="2">
    <location>
        <begin position="1"/>
        <end position="21"/>
    </location>
</feature>
<keyword evidence="2" id="KW-0732">Signal</keyword>
<feature type="domain" description="M23ase beta-sheet core" evidence="3">
    <location>
        <begin position="279"/>
        <end position="372"/>
    </location>
</feature>
<feature type="coiled-coil region" evidence="1">
    <location>
        <begin position="23"/>
        <end position="113"/>
    </location>
</feature>
<protein>
    <submittedName>
        <fullName evidence="4">Septal ring factor EnvC (AmiA/AmiB activator)</fullName>
    </submittedName>
</protein>
<dbReference type="SUPFAM" id="SSF51261">
    <property type="entry name" value="Duplicated hybrid motif"/>
    <property type="match status" value="1"/>
</dbReference>
<evidence type="ECO:0000256" key="1">
    <source>
        <dbReference type="SAM" id="Coils"/>
    </source>
</evidence>